<reference evidence="2 4" key="2">
    <citation type="journal article" date="2013" name="Nature">
        <title>Insights into bilaterian evolution from three spiralian genomes.</title>
        <authorList>
            <person name="Simakov O."/>
            <person name="Marletaz F."/>
            <person name="Cho S.J."/>
            <person name="Edsinger-Gonzales E."/>
            <person name="Havlak P."/>
            <person name="Hellsten U."/>
            <person name="Kuo D.H."/>
            <person name="Larsson T."/>
            <person name="Lv J."/>
            <person name="Arendt D."/>
            <person name="Savage R."/>
            <person name="Osoegawa K."/>
            <person name="de Jong P."/>
            <person name="Grimwood J."/>
            <person name="Chapman J.A."/>
            <person name="Shapiro H."/>
            <person name="Aerts A."/>
            <person name="Otillar R.P."/>
            <person name="Terry A.Y."/>
            <person name="Boore J.L."/>
            <person name="Grigoriev I.V."/>
            <person name="Lindberg D.R."/>
            <person name="Seaver E.C."/>
            <person name="Weisblat D.A."/>
            <person name="Putnam N.H."/>
            <person name="Rokhsar D.S."/>
        </authorList>
    </citation>
    <scope>NUCLEOTIDE SEQUENCE</scope>
</reference>
<reference evidence="3" key="3">
    <citation type="submission" date="2015-06" db="UniProtKB">
        <authorList>
            <consortium name="EnsemblMetazoa"/>
        </authorList>
    </citation>
    <scope>IDENTIFICATION</scope>
</reference>
<feature type="domain" description="SCP" evidence="1">
    <location>
        <begin position="11"/>
        <end position="140"/>
    </location>
</feature>
<dbReference type="EnsemblMetazoa" id="HelroT178827">
    <property type="protein sequence ID" value="HelroP178827"/>
    <property type="gene ID" value="HelroG178827"/>
</dbReference>
<dbReference type="SMART" id="SM00198">
    <property type="entry name" value="SCP"/>
    <property type="match status" value="1"/>
</dbReference>
<dbReference type="InterPro" id="IPR035940">
    <property type="entry name" value="CAP_sf"/>
</dbReference>
<dbReference type="InParanoid" id="T1FDS9"/>
<dbReference type="EMBL" id="KB097496">
    <property type="protein sequence ID" value="ESN95912.1"/>
    <property type="molecule type" value="Genomic_DNA"/>
</dbReference>
<dbReference type="EMBL" id="AMQM01006568">
    <property type="status" value="NOT_ANNOTATED_CDS"/>
    <property type="molecule type" value="Genomic_DNA"/>
</dbReference>
<accession>T1FDS9</accession>
<evidence type="ECO:0000313" key="3">
    <source>
        <dbReference type="EnsemblMetazoa" id="HelroP178827"/>
    </source>
</evidence>
<organism evidence="3 4">
    <name type="scientific">Helobdella robusta</name>
    <name type="common">Californian leech</name>
    <dbReference type="NCBI Taxonomy" id="6412"/>
    <lineage>
        <taxon>Eukaryota</taxon>
        <taxon>Metazoa</taxon>
        <taxon>Spiralia</taxon>
        <taxon>Lophotrochozoa</taxon>
        <taxon>Annelida</taxon>
        <taxon>Clitellata</taxon>
        <taxon>Hirudinea</taxon>
        <taxon>Rhynchobdellida</taxon>
        <taxon>Glossiphoniidae</taxon>
        <taxon>Helobdella</taxon>
    </lineage>
</organism>
<evidence type="ECO:0000313" key="2">
    <source>
        <dbReference type="EMBL" id="ESN95912.1"/>
    </source>
</evidence>
<evidence type="ECO:0000313" key="4">
    <source>
        <dbReference type="Proteomes" id="UP000015101"/>
    </source>
</evidence>
<reference evidence="4" key="1">
    <citation type="submission" date="2012-12" db="EMBL/GenBank/DDBJ databases">
        <authorList>
            <person name="Hellsten U."/>
            <person name="Grimwood J."/>
            <person name="Chapman J.A."/>
            <person name="Shapiro H."/>
            <person name="Aerts A."/>
            <person name="Otillar R.P."/>
            <person name="Terry A.Y."/>
            <person name="Boore J.L."/>
            <person name="Simakov O."/>
            <person name="Marletaz F."/>
            <person name="Cho S.-J."/>
            <person name="Edsinger-Gonzales E."/>
            <person name="Havlak P."/>
            <person name="Kuo D.-H."/>
            <person name="Larsson T."/>
            <person name="Lv J."/>
            <person name="Arendt D."/>
            <person name="Savage R."/>
            <person name="Osoegawa K."/>
            <person name="de Jong P."/>
            <person name="Lindberg D.R."/>
            <person name="Seaver E.C."/>
            <person name="Weisblat D.A."/>
            <person name="Putnam N.H."/>
            <person name="Grigoriev I.V."/>
            <person name="Rokhsar D.S."/>
        </authorList>
    </citation>
    <scope>NUCLEOTIDE SEQUENCE</scope>
</reference>
<keyword evidence="4" id="KW-1185">Reference proteome</keyword>
<dbReference type="AlphaFoldDB" id="T1FDS9"/>
<dbReference type="CTD" id="20206978"/>
<dbReference type="CDD" id="cd05380">
    <property type="entry name" value="CAP_euk"/>
    <property type="match status" value="1"/>
</dbReference>
<dbReference type="OrthoDB" id="43654at2759"/>
<dbReference type="Pfam" id="PF00188">
    <property type="entry name" value="CAP"/>
    <property type="match status" value="1"/>
</dbReference>
<evidence type="ECO:0000259" key="1">
    <source>
        <dbReference type="SMART" id="SM00198"/>
    </source>
</evidence>
<dbReference type="InterPro" id="IPR014044">
    <property type="entry name" value="CAP_dom"/>
</dbReference>
<name>T1FDS9_HELRO</name>
<dbReference type="SUPFAM" id="SSF55797">
    <property type="entry name" value="PR-1-like"/>
    <property type="match status" value="1"/>
</dbReference>
<gene>
    <name evidence="3" type="primary">20206978</name>
    <name evidence="2" type="ORF">HELRODRAFT_178827</name>
</gene>
<dbReference type="HOGENOM" id="CLU_1322198_0_0_1"/>
<dbReference type="RefSeq" id="XP_009025953.1">
    <property type="nucleotide sequence ID" value="XM_009027705.1"/>
</dbReference>
<dbReference type="KEGG" id="hro:HELRODRAFT_178827"/>
<proteinExistence type="predicted"/>
<dbReference type="GeneID" id="20206978"/>
<sequence>MQPAIDIMNDGIRANFIKNHNEYRSKRDQLDAANMKKMYYSMELEKAAREYLNAIPPPEVGPDATTTPKWLSDNELDYYSIFTWQNDRKFCIDQADMLRCAKFTNIACSETNRVGCSLVNNTGKMRILVTCFYRPKCTPSHDPYIKGEQCTRCTNDSKNCEEALCAHSRQLCPADCRDLFQFNCGACNSPIPGPLAPMPSHGYTLRGC</sequence>
<protein>
    <recommendedName>
        <fullName evidence="1">SCP domain-containing protein</fullName>
    </recommendedName>
</protein>
<dbReference type="Proteomes" id="UP000015101">
    <property type="component" value="Unassembled WGS sequence"/>
</dbReference>
<dbReference type="Gene3D" id="3.40.33.10">
    <property type="entry name" value="CAP"/>
    <property type="match status" value="1"/>
</dbReference>